<comment type="caution">
    <text evidence="1">The sequence shown here is derived from an EMBL/GenBank/DDBJ whole genome shotgun (WGS) entry which is preliminary data.</text>
</comment>
<accession>A0ABT3Z9X1</accession>
<dbReference type="RefSeq" id="WP_267656315.1">
    <property type="nucleotide sequence ID" value="NZ_JAOVZR010000001.1"/>
</dbReference>
<organism evidence="1 2">
    <name type="scientific">Hoeflea algicola</name>
    <dbReference type="NCBI Taxonomy" id="2983763"/>
    <lineage>
        <taxon>Bacteria</taxon>
        <taxon>Pseudomonadati</taxon>
        <taxon>Pseudomonadota</taxon>
        <taxon>Alphaproteobacteria</taxon>
        <taxon>Hyphomicrobiales</taxon>
        <taxon>Rhizobiaceae</taxon>
        <taxon>Hoeflea</taxon>
    </lineage>
</organism>
<dbReference type="Proteomes" id="UP001073227">
    <property type="component" value="Unassembled WGS sequence"/>
</dbReference>
<keyword evidence="2" id="KW-1185">Reference proteome</keyword>
<evidence type="ECO:0000313" key="1">
    <source>
        <dbReference type="EMBL" id="MCY0148471.1"/>
    </source>
</evidence>
<gene>
    <name evidence="1" type="ORF">OEG84_12290</name>
</gene>
<evidence type="ECO:0000313" key="2">
    <source>
        <dbReference type="Proteomes" id="UP001073227"/>
    </source>
</evidence>
<proteinExistence type="predicted"/>
<reference evidence="1" key="1">
    <citation type="submission" date="2022-10" db="EMBL/GenBank/DDBJ databases">
        <title>Hoeflea sp. G2-23, isolated from marine algae.</title>
        <authorList>
            <person name="Kristyanto S."/>
            <person name="Kim J.M."/>
            <person name="Jeon C.O."/>
        </authorList>
    </citation>
    <scope>NUCLEOTIDE SEQUENCE</scope>
    <source>
        <strain evidence="1">G2-23</strain>
    </source>
</reference>
<name>A0ABT3Z9X1_9HYPH</name>
<protein>
    <submittedName>
        <fullName evidence="1">Uncharacterized protein</fullName>
    </submittedName>
</protein>
<dbReference type="EMBL" id="JAOVZR010000001">
    <property type="protein sequence ID" value="MCY0148471.1"/>
    <property type="molecule type" value="Genomic_DNA"/>
</dbReference>
<sequence length="67" mass="7172">MTVKANCSRDSSTIPNSIAVFLSNPDVRQARMRIMVTAIPNDSGSFGNDECQITSLKIGKAEQTGTP</sequence>